<feature type="transmembrane region" description="Helical" evidence="5">
    <location>
        <begin position="54"/>
        <end position="71"/>
    </location>
</feature>
<feature type="transmembrane region" description="Helical" evidence="5">
    <location>
        <begin position="108"/>
        <end position="129"/>
    </location>
</feature>
<evidence type="ECO:0000256" key="2">
    <source>
        <dbReference type="ARBA" id="ARBA00022692"/>
    </source>
</evidence>
<keyword evidence="3 5" id="KW-1133">Transmembrane helix</keyword>
<dbReference type="PANTHER" id="PTHR35814">
    <property type="match status" value="1"/>
</dbReference>
<dbReference type="InterPro" id="IPR001129">
    <property type="entry name" value="Membr-assoc_MAPEG"/>
</dbReference>
<organism evidence="6 7">
    <name type="scientific">Cognaticolwellia beringensis</name>
    <dbReference type="NCBI Taxonomy" id="1967665"/>
    <lineage>
        <taxon>Bacteria</taxon>
        <taxon>Pseudomonadati</taxon>
        <taxon>Pseudomonadota</taxon>
        <taxon>Gammaproteobacteria</taxon>
        <taxon>Alteromonadales</taxon>
        <taxon>Colwelliaceae</taxon>
        <taxon>Cognaticolwellia</taxon>
    </lineage>
</organism>
<proteinExistence type="predicted"/>
<evidence type="ECO:0000256" key="1">
    <source>
        <dbReference type="ARBA" id="ARBA00004370"/>
    </source>
</evidence>
<dbReference type="EMBL" id="CP020465">
    <property type="protein sequence ID" value="ASP49136.1"/>
    <property type="molecule type" value="Genomic_DNA"/>
</dbReference>
<keyword evidence="4 5" id="KW-0472">Membrane</keyword>
<protein>
    <recommendedName>
        <fullName evidence="8">Glutathione S-transferase</fullName>
    </recommendedName>
</protein>
<evidence type="ECO:0000256" key="4">
    <source>
        <dbReference type="ARBA" id="ARBA00023136"/>
    </source>
</evidence>
<dbReference type="SUPFAM" id="SSF161084">
    <property type="entry name" value="MAPEG domain-like"/>
    <property type="match status" value="1"/>
</dbReference>
<keyword evidence="7" id="KW-1185">Reference proteome</keyword>
<gene>
    <name evidence="6" type="ORF">B5D82_16010</name>
</gene>
<dbReference type="RefSeq" id="WP_081152928.1">
    <property type="nucleotide sequence ID" value="NZ_CP020465.1"/>
</dbReference>
<evidence type="ECO:0008006" key="8">
    <source>
        <dbReference type="Google" id="ProtNLM"/>
    </source>
</evidence>
<dbReference type="OrthoDB" id="8537976at2"/>
<sequence length="131" mass="14085">MVTLSLTGFYASLLGLLYIGLSINIIRVRLSAQIGIGTNGNKTLAKRVRIHGNFSEYVPLALILLGCYEINGASAFMLHMLGGALLLARLSHAIGLSKSIGTSKPRQIGVLTTFIVLLVLSIENIRLFVFA</sequence>
<dbReference type="Proteomes" id="UP000202259">
    <property type="component" value="Chromosome"/>
</dbReference>
<dbReference type="AlphaFoldDB" id="A0A222GB61"/>
<feature type="transmembrane region" description="Helical" evidence="5">
    <location>
        <begin position="6"/>
        <end position="26"/>
    </location>
</feature>
<keyword evidence="2 5" id="KW-0812">Transmembrane</keyword>
<evidence type="ECO:0000313" key="7">
    <source>
        <dbReference type="Proteomes" id="UP000202259"/>
    </source>
</evidence>
<evidence type="ECO:0000313" key="6">
    <source>
        <dbReference type="EMBL" id="ASP49136.1"/>
    </source>
</evidence>
<reference evidence="6 7" key="1">
    <citation type="submission" date="2017-08" db="EMBL/GenBank/DDBJ databases">
        <title>Complete genome of Colwellia sp. NB097-1, a psychrophile bacterium ioslated from Bering Sea.</title>
        <authorList>
            <person name="Chen X."/>
        </authorList>
    </citation>
    <scope>NUCLEOTIDE SEQUENCE [LARGE SCALE GENOMIC DNA]</scope>
    <source>
        <strain evidence="6 7">NB097-1</strain>
    </source>
</reference>
<comment type="subcellular location">
    <subcellularLocation>
        <location evidence="1">Membrane</location>
    </subcellularLocation>
</comment>
<dbReference type="InterPro" id="IPR023352">
    <property type="entry name" value="MAPEG-like_dom_sf"/>
</dbReference>
<dbReference type="GO" id="GO:0016020">
    <property type="term" value="C:membrane"/>
    <property type="evidence" value="ECO:0007669"/>
    <property type="project" value="UniProtKB-SubCell"/>
</dbReference>
<evidence type="ECO:0000256" key="3">
    <source>
        <dbReference type="ARBA" id="ARBA00022989"/>
    </source>
</evidence>
<dbReference type="KEGG" id="cber:B5D82_16010"/>
<evidence type="ECO:0000256" key="5">
    <source>
        <dbReference type="SAM" id="Phobius"/>
    </source>
</evidence>
<name>A0A222GB61_9GAMM</name>
<dbReference type="PANTHER" id="PTHR35814:SF1">
    <property type="entry name" value="GLUTATHIONE S-TRANSFERASE-RELATED"/>
    <property type="match status" value="1"/>
</dbReference>
<accession>A0A222GB61</accession>
<dbReference type="Pfam" id="PF01124">
    <property type="entry name" value="MAPEG"/>
    <property type="match status" value="1"/>
</dbReference>
<dbReference type="Gene3D" id="1.20.120.550">
    <property type="entry name" value="Membrane associated eicosanoid/glutathione metabolism-like domain"/>
    <property type="match status" value="1"/>
</dbReference>